<reference evidence="2 3" key="1">
    <citation type="journal article" date="2018" name="Mol. Plant">
        <title>The genome of Artemisia annua provides insight into the evolution of Asteraceae family and artemisinin biosynthesis.</title>
        <authorList>
            <person name="Shen Q."/>
            <person name="Zhang L."/>
            <person name="Liao Z."/>
            <person name="Wang S."/>
            <person name="Yan T."/>
            <person name="Shi P."/>
            <person name="Liu M."/>
            <person name="Fu X."/>
            <person name="Pan Q."/>
            <person name="Wang Y."/>
            <person name="Lv Z."/>
            <person name="Lu X."/>
            <person name="Zhang F."/>
            <person name="Jiang W."/>
            <person name="Ma Y."/>
            <person name="Chen M."/>
            <person name="Hao X."/>
            <person name="Li L."/>
            <person name="Tang Y."/>
            <person name="Lv G."/>
            <person name="Zhou Y."/>
            <person name="Sun X."/>
            <person name="Brodelius P.E."/>
            <person name="Rose J.K.C."/>
            <person name="Tang K."/>
        </authorList>
    </citation>
    <scope>NUCLEOTIDE SEQUENCE [LARGE SCALE GENOMIC DNA]</scope>
    <source>
        <strain evidence="3">cv. Huhao1</strain>
        <tissue evidence="2">Leaf</tissue>
    </source>
</reference>
<dbReference type="OrthoDB" id="411615at2759"/>
<accession>A0A2U1QAT9</accession>
<keyword evidence="2" id="KW-0548">Nucleotidyltransferase</keyword>
<dbReference type="AlphaFoldDB" id="A0A2U1QAT9"/>
<feature type="compositionally biased region" description="Polar residues" evidence="1">
    <location>
        <begin position="34"/>
        <end position="52"/>
    </location>
</feature>
<keyword evidence="2" id="KW-0695">RNA-directed DNA polymerase</keyword>
<proteinExistence type="predicted"/>
<protein>
    <submittedName>
        <fullName evidence="2">Reverse transcriptase, RNA-dependent DNA polymerase, Gag-polypeptide of LTR copia-type</fullName>
    </submittedName>
</protein>
<gene>
    <name evidence="2" type="ORF">CTI12_AA053400</name>
</gene>
<keyword evidence="2" id="KW-0808">Transferase</keyword>
<comment type="caution">
    <text evidence="2">The sequence shown here is derived from an EMBL/GenBank/DDBJ whole genome shotgun (WGS) entry which is preliminary data.</text>
</comment>
<name>A0A2U1QAT9_ARTAN</name>
<evidence type="ECO:0000313" key="2">
    <source>
        <dbReference type="EMBL" id="PWA95103.1"/>
    </source>
</evidence>
<dbReference type="EMBL" id="PKPP01000264">
    <property type="protein sequence ID" value="PWA95103.1"/>
    <property type="molecule type" value="Genomic_DNA"/>
</dbReference>
<sequence>MPSSHDARDNESDTTYLHHEDGQSATHFGDQHWSEGSPNIENDGSVSTQTNDVNEDVQTPVLRRSGRESKTPIRFNDYVMQSKVRYGIEKYVNYGGLSRVNMCFASTLNKSVEPKTYK</sequence>
<dbReference type="GO" id="GO:0003964">
    <property type="term" value="F:RNA-directed DNA polymerase activity"/>
    <property type="evidence" value="ECO:0007669"/>
    <property type="project" value="UniProtKB-KW"/>
</dbReference>
<evidence type="ECO:0000313" key="3">
    <source>
        <dbReference type="Proteomes" id="UP000245207"/>
    </source>
</evidence>
<organism evidence="2 3">
    <name type="scientific">Artemisia annua</name>
    <name type="common">Sweet wormwood</name>
    <dbReference type="NCBI Taxonomy" id="35608"/>
    <lineage>
        <taxon>Eukaryota</taxon>
        <taxon>Viridiplantae</taxon>
        <taxon>Streptophyta</taxon>
        <taxon>Embryophyta</taxon>
        <taxon>Tracheophyta</taxon>
        <taxon>Spermatophyta</taxon>
        <taxon>Magnoliopsida</taxon>
        <taxon>eudicotyledons</taxon>
        <taxon>Gunneridae</taxon>
        <taxon>Pentapetalae</taxon>
        <taxon>asterids</taxon>
        <taxon>campanulids</taxon>
        <taxon>Asterales</taxon>
        <taxon>Asteraceae</taxon>
        <taxon>Asteroideae</taxon>
        <taxon>Anthemideae</taxon>
        <taxon>Artemisiinae</taxon>
        <taxon>Artemisia</taxon>
    </lineage>
</organism>
<evidence type="ECO:0000256" key="1">
    <source>
        <dbReference type="SAM" id="MobiDB-lite"/>
    </source>
</evidence>
<feature type="compositionally biased region" description="Basic and acidic residues" evidence="1">
    <location>
        <begin position="1"/>
        <end position="22"/>
    </location>
</feature>
<keyword evidence="3" id="KW-1185">Reference proteome</keyword>
<feature type="region of interest" description="Disordered" evidence="1">
    <location>
        <begin position="1"/>
        <end position="68"/>
    </location>
</feature>
<dbReference type="Proteomes" id="UP000245207">
    <property type="component" value="Unassembled WGS sequence"/>
</dbReference>